<protein>
    <submittedName>
        <fullName evidence="1">Uncharacterized protein</fullName>
    </submittedName>
</protein>
<name>A0AAN9LJP4_PHACN</name>
<evidence type="ECO:0000313" key="2">
    <source>
        <dbReference type="Proteomes" id="UP001374584"/>
    </source>
</evidence>
<dbReference type="AlphaFoldDB" id="A0AAN9LJP4"/>
<proteinExistence type="predicted"/>
<organism evidence="1 2">
    <name type="scientific">Phaseolus coccineus</name>
    <name type="common">Scarlet runner bean</name>
    <name type="synonym">Phaseolus multiflorus</name>
    <dbReference type="NCBI Taxonomy" id="3886"/>
    <lineage>
        <taxon>Eukaryota</taxon>
        <taxon>Viridiplantae</taxon>
        <taxon>Streptophyta</taxon>
        <taxon>Embryophyta</taxon>
        <taxon>Tracheophyta</taxon>
        <taxon>Spermatophyta</taxon>
        <taxon>Magnoliopsida</taxon>
        <taxon>eudicotyledons</taxon>
        <taxon>Gunneridae</taxon>
        <taxon>Pentapetalae</taxon>
        <taxon>rosids</taxon>
        <taxon>fabids</taxon>
        <taxon>Fabales</taxon>
        <taxon>Fabaceae</taxon>
        <taxon>Papilionoideae</taxon>
        <taxon>50 kb inversion clade</taxon>
        <taxon>NPAAA clade</taxon>
        <taxon>indigoferoid/millettioid clade</taxon>
        <taxon>Phaseoleae</taxon>
        <taxon>Phaseolus</taxon>
    </lineage>
</organism>
<sequence>MAGGVRQVAFFHSAPENDPHYDVDKDVINGRLVPLGGDVDALMENKDEADCVEKIGPSPSFEEIIELVI</sequence>
<dbReference type="EMBL" id="JAYMYR010000010">
    <property type="protein sequence ID" value="KAK7335424.1"/>
    <property type="molecule type" value="Genomic_DNA"/>
</dbReference>
<gene>
    <name evidence="1" type="ORF">VNO80_27261</name>
</gene>
<accession>A0AAN9LJP4</accession>
<reference evidence="1 2" key="1">
    <citation type="submission" date="2024-01" db="EMBL/GenBank/DDBJ databases">
        <title>The genomes of 5 underutilized Papilionoideae crops provide insights into root nodulation and disease resistanc.</title>
        <authorList>
            <person name="Jiang F."/>
        </authorList>
    </citation>
    <scope>NUCLEOTIDE SEQUENCE [LARGE SCALE GENOMIC DNA]</scope>
    <source>
        <strain evidence="1">JINMINGXINNONG_FW02</strain>
        <tissue evidence="1">Leaves</tissue>
    </source>
</reference>
<keyword evidence="2" id="KW-1185">Reference proteome</keyword>
<comment type="caution">
    <text evidence="1">The sequence shown here is derived from an EMBL/GenBank/DDBJ whole genome shotgun (WGS) entry which is preliminary data.</text>
</comment>
<dbReference type="Proteomes" id="UP001374584">
    <property type="component" value="Unassembled WGS sequence"/>
</dbReference>
<evidence type="ECO:0000313" key="1">
    <source>
        <dbReference type="EMBL" id="KAK7335424.1"/>
    </source>
</evidence>